<evidence type="ECO:0000259" key="2">
    <source>
        <dbReference type="Pfam" id="PF03629"/>
    </source>
</evidence>
<dbReference type="SUPFAM" id="SSF52266">
    <property type="entry name" value="SGNH hydrolase"/>
    <property type="match status" value="1"/>
</dbReference>
<reference evidence="3" key="1">
    <citation type="submission" date="2022-08" db="EMBL/GenBank/DDBJ databases">
        <authorList>
            <person name="Rathor N."/>
            <person name="Chaudhry R."/>
        </authorList>
    </citation>
    <scope>NUCLEOTIDE SEQUENCE</scope>
</reference>
<keyword evidence="1" id="KW-0378">Hydrolase</keyword>
<dbReference type="Pfam" id="PF03629">
    <property type="entry name" value="SASA"/>
    <property type="match status" value="1"/>
</dbReference>
<dbReference type="InterPro" id="IPR005181">
    <property type="entry name" value="SASA"/>
</dbReference>
<name>A0A9X9JQ84_9CAUD</name>
<accession>A0A9X9JQ84</accession>
<dbReference type="Proteomes" id="UP001163359">
    <property type="component" value="Segment"/>
</dbReference>
<dbReference type="InterPro" id="IPR036514">
    <property type="entry name" value="SGNH_hydro_sf"/>
</dbReference>
<evidence type="ECO:0000256" key="1">
    <source>
        <dbReference type="ARBA" id="ARBA00022801"/>
    </source>
</evidence>
<gene>
    <name evidence="3" type="ORF">AIIMSE5_004</name>
</gene>
<evidence type="ECO:0000313" key="4">
    <source>
        <dbReference type="Proteomes" id="UP001163359"/>
    </source>
</evidence>
<keyword evidence="4" id="KW-1185">Reference proteome</keyword>
<dbReference type="GO" id="GO:0016787">
    <property type="term" value="F:hydrolase activity"/>
    <property type="evidence" value="ECO:0007669"/>
    <property type="project" value="UniProtKB-KW"/>
</dbReference>
<evidence type="ECO:0000313" key="3">
    <source>
        <dbReference type="EMBL" id="UYD72350.1"/>
    </source>
</evidence>
<sequence>MDQDSTKVVPLVERVGSPASDGGANRGETMCSGAANYASVLMGDDGTIPDKHIIFASTAGHGGYSIDQLEKGTEWYNFFIKHVTEAKRLNAGKDYKVQVVCWVQGENDAVASKQTTYALDVLTYAYVNRSVAAKMTADPNLTLEEATE</sequence>
<proteinExistence type="predicted"/>
<organism evidence="3 4">
    <name type="scientific">Acinetobacter phage AIIMS-AbE5-RC</name>
    <dbReference type="NCBI Taxonomy" id="2981552"/>
    <lineage>
        <taxon>Viruses</taxon>
        <taxon>Duplodnaviria</taxon>
        <taxon>Heunggongvirae</taxon>
        <taxon>Uroviricota</taxon>
        <taxon>Caudoviricetes</taxon>
        <taxon>Autographivirales</taxon>
        <taxon>Autoscriptoviridae</taxon>
        <taxon>Beijerinckvirinae</taxon>
        <taxon>Friunavirus</taxon>
        <taxon>Friunavirus AIIMSAbE5RC</taxon>
    </lineage>
</organism>
<dbReference type="EMBL" id="OP291336">
    <property type="protein sequence ID" value="UYD72350.1"/>
    <property type="molecule type" value="Genomic_DNA"/>
</dbReference>
<dbReference type="Gene3D" id="3.40.50.1110">
    <property type="entry name" value="SGNH hydrolase"/>
    <property type="match status" value="1"/>
</dbReference>
<feature type="domain" description="Sialate O-acetylesterase" evidence="2">
    <location>
        <begin position="60"/>
        <end position="117"/>
    </location>
</feature>
<protein>
    <recommendedName>
        <fullName evidence="2">Sialate O-acetylesterase domain-containing protein</fullName>
    </recommendedName>
</protein>